<evidence type="ECO:0000256" key="1">
    <source>
        <dbReference type="SAM" id="MobiDB-lite"/>
    </source>
</evidence>
<sequence length="146" mass="15550">MPSRGIIRTSSLSSTSTSPVQAVCSPGPSPVGCHLHCSALDPPLRVTPLALVASPLAVLSRMEKCLWVQVQGAAPELVFSFWHTTDVETARALGGAPERLPPEAVRLRASSPALRSGLLVPPTSRVPVPQCPDLQMWTVIVFTWGH</sequence>
<name>A0AAD4UJN6_OVIAM</name>
<gene>
    <name evidence="2" type="ORF">MG293_002479</name>
</gene>
<dbReference type="Proteomes" id="UP001214576">
    <property type="component" value="Unassembled WGS sequence"/>
</dbReference>
<dbReference type="EMBL" id="JAKZEL010000002">
    <property type="protein sequence ID" value="KAI4545924.1"/>
    <property type="molecule type" value="Genomic_DNA"/>
</dbReference>
<accession>A0AAD4UJN6</accession>
<keyword evidence="3" id="KW-1185">Reference proteome</keyword>
<protein>
    <submittedName>
        <fullName evidence="2">Uncharacterized protein</fullName>
    </submittedName>
</protein>
<reference evidence="2" key="1">
    <citation type="submission" date="2022-03" db="EMBL/GenBank/DDBJ databases">
        <title>Genomic analyses of argali, domestic sheep and their hybrids provide insights into chromosomal evolution, heterosis and genetic basis of agronomic traits.</title>
        <authorList>
            <person name="Li M."/>
        </authorList>
    </citation>
    <scope>NUCLEOTIDE SEQUENCE</scope>
    <source>
        <strain evidence="2">CAU-MHL-2022a</strain>
        <tissue evidence="2">Skin</tissue>
    </source>
</reference>
<evidence type="ECO:0000313" key="2">
    <source>
        <dbReference type="EMBL" id="KAI4545924.1"/>
    </source>
</evidence>
<feature type="region of interest" description="Disordered" evidence="1">
    <location>
        <begin position="1"/>
        <end position="23"/>
    </location>
</feature>
<proteinExistence type="predicted"/>
<organism evidence="2 3">
    <name type="scientific">Ovis ammon polii</name>
    <dbReference type="NCBI Taxonomy" id="230172"/>
    <lineage>
        <taxon>Eukaryota</taxon>
        <taxon>Metazoa</taxon>
        <taxon>Chordata</taxon>
        <taxon>Craniata</taxon>
        <taxon>Vertebrata</taxon>
        <taxon>Euteleostomi</taxon>
        <taxon>Mammalia</taxon>
        <taxon>Eutheria</taxon>
        <taxon>Laurasiatheria</taxon>
        <taxon>Artiodactyla</taxon>
        <taxon>Ruminantia</taxon>
        <taxon>Pecora</taxon>
        <taxon>Bovidae</taxon>
        <taxon>Caprinae</taxon>
        <taxon>Ovis</taxon>
    </lineage>
</organism>
<dbReference type="AlphaFoldDB" id="A0AAD4UJN6"/>
<comment type="caution">
    <text evidence="2">The sequence shown here is derived from an EMBL/GenBank/DDBJ whole genome shotgun (WGS) entry which is preliminary data.</text>
</comment>
<evidence type="ECO:0000313" key="3">
    <source>
        <dbReference type="Proteomes" id="UP001214576"/>
    </source>
</evidence>
<feature type="compositionally biased region" description="Low complexity" evidence="1">
    <location>
        <begin position="9"/>
        <end position="18"/>
    </location>
</feature>